<dbReference type="AlphaFoldDB" id="A0AA43QUK8"/>
<feature type="transmembrane region" description="Helical" evidence="6">
    <location>
        <begin position="207"/>
        <end position="227"/>
    </location>
</feature>
<protein>
    <recommendedName>
        <fullName evidence="7">Major facilitator superfamily (MFS) profile domain-containing protein</fullName>
    </recommendedName>
</protein>
<dbReference type="GO" id="GO:0016020">
    <property type="term" value="C:membrane"/>
    <property type="evidence" value="ECO:0007669"/>
    <property type="project" value="UniProtKB-SubCell"/>
</dbReference>
<keyword evidence="2 6" id="KW-0812">Transmembrane</keyword>
<feature type="transmembrane region" description="Helical" evidence="6">
    <location>
        <begin position="341"/>
        <end position="360"/>
    </location>
</feature>
<dbReference type="EMBL" id="JAPUFD010000015">
    <property type="protein sequence ID" value="MDI1491516.1"/>
    <property type="molecule type" value="Genomic_DNA"/>
</dbReference>
<comment type="subcellular location">
    <subcellularLocation>
        <location evidence="1">Membrane</location>
        <topology evidence="1">Multi-pass membrane protein</topology>
    </subcellularLocation>
</comment>
<feature type="transmembrane region" description="Helical" evidence="6">
    <location>
        <begin position="307"/>
        <end position="329"/>
    </location>
</feature>
<dbReference type="InterPro" id="IPR036259">
    <property type="entry name" value="MFS_trans_sf"/>
</dbReference>
<evidence type="ECO:0000256" key="4">
    <source>
        <dbReference type="ARBA" id="ARBA00023136"/>
    </source>
</evidence>
<gene>
    <name evidence="8" type="ORF">OHK93_002725</name>
</gene>
<dbReference type="Pfam" id="PF07690">
    <property type="entry name" value="MFS_1"/>
    <property type="match status" value="1"/>
</dbReference>
<evidence type="ECO:0000256" key="2">
    <source>
        <dbReference type="ARBA" id="ARBA00022692"/>
    </source>
</evidence>
<evidence type="ECO:0000313" key="8">
    <source>
        <dbReference type="EMBL" id="MDI1491516.1"/>
    </source>
</evidence>
<feature type="transmembrane region" description="Helical" evidence="6">
    <location>
        <begin position="129"/>
        <end position="150"/>
    </location>
</feature>
<organism evidence="8 9">
    <name type="scientific">Ramalina farinacea</name>
    <dbReference type="NCBI Taxonomy" id="258253"/>
    <lineage>
        <taxon>Eukaryota</taxon>
        <taxon>Fungi</taxon>
        <taxon>Dikarya</taxon>
        <taxon>Ascomycota</taxon>
        <taxon>Pezizomycotina</taxon>
        <taxon>Lecanoromycetes</taxon>
        <taxon>OSLEUM clade</taxon>
        <taxon>Lecanoromycetidae</taxon>
        <taxon>Lecanorales</taxon>
        <taxon>Lecanorineae</taxon>
        <taxon>Ramalinaceae</taxon>
        <taxon>Ramalina</taxon>
    </lineage>
</organism>
<comment type="caution">
    <text evidence="8">The sequence shown here is derived from an EMBL/GenBank/DDBJ whole genome shotgun (WGS) entry which is preliminary data.</text>
</comment>
<name>A0AA43QUK8_9LECA</name>
<dbReference type="InterPro" id="IPR020846">
    <property type="entry name" value="MFS_dom"/>
</dbReference>
<evidence type="ECO:0000256" key="5">
    <source>
        <dbReference type="SAM" id="MobiDB-lite"/>
    </source>
</evidence>
<evidence type="ECO:0000256" key="1">
    <source>
        <dbReference type="ARBA" id="ARBA00004141"/>
    </source>
</evidence>
<keyword evidence="9" id="KW-1185">Reference proteome</keyword>
<feature type="transmembrane region" description="Helical" evidence="6">
    <location>
        <begin position="380"/>
        <end position="400"/>
    </location>
</feature>
<feature type="transmembrane region" description="Helical" evidence="6">
    <location>
        <begin position="162"/>
        <end position="195"/>
    </location>
</feature>
<keyword evidence="3 6" id="KW-1133">Transmembrane helix</keyword>
<dbReference type="Proteomes" id="UP001161017">
    <property type="component" value="Unassembled WGS sequence"/>
</dbReference>
<dbReference type="InterPro" id="IPR011701">
    <property type="entry name" value="MFS"/>
</dbReference>
<evidence type="ECO:0000313" key="9">
    <source>
        <dbReference type="Proteomes" id="UP001161017"/>
    </source>
</evidence>
<dbReference type="PANTHER" id="PTHR42718">
    <property type="entry name" value="MAJOR FACILITATOR SUPERFAMILY MULTIDRUG TRANSPORTER MFSC"/>
    <property type="match status" value="1"/>
</dbReference>
<proteinExistence type="predicted"/>
<feature type="domain" description="Major facilitator superfamily (MFS) profile" evidence="7">
    <location>
        <begin position="1"/>
        <end position="404"/>
    </location>
</feature>
<accession>A0AA43QUK8</accession>
<dbReference type="PROSITE" id="PS50850">
    <property type="entry name" value="MFS"/>
    <property type="match status" value="1"/>
</dbReference>
<evidence type="ECO:0000259" key="7">
    <source>
        <dbReference type="PROSITE" id="PS50850"/>
    </source>
</evidence>
<feature type="region of interest" description="Disordered" evidence="5">
    <location>
        <begin position="409"/>
        <end position="432"/>
    </location>
</feature>
<dbReference type="Gene3D" id="1.20.1250.20">
    <property type="entry name" value="MFS general substrate transporter like domains"/>
    <property type="match status" value="2"/>
</dbReference>
<evidence type="ECO:0000256" key="3">
    <source>
        <dbReference type="ARBA" id="ARBA00022989"/>
    </source>
</evidence>
<feature type="transmembrane region" description="Helical" evidence="6">
    <location>
        <begin position="40"/>
        <end position="57"/>
    </location>
</feature>
<reference evidence="8" key="1">
    <citation type="journal article" date="2023" name="Genome Biol. Evol.">
        <title>First Whole Genome Sequence and Flow Cytometry Genome Size Data for the Lichen-Forming Fungus Ramalina farinacea (Ascomycota).</title>
        <authorList>
            <person name="Llewellyn T."/>
            <person name="Mian S."/>
            <person name="Hill R."/>
            <person name="Leitch I.J."/>
            <person name="Gaya E."/>
        </authorList>
    </citation>
    <scope>NUCLEOTIDE SEQUENCE</scope>
    <source>
        <strain evidence="8">LIQ254RAFAR</strain>
    </source>
</reference>
<dbReference type="GO" id="GO:0022857">
    <property type="term" value="F:transmembrane transporter activity"/>
    <property type="evidence" value="ECO:0007669"/>
    <property type="project" value="InterPro"/>
</dbReference>
<feature type="transmembrane region" description="Helical" evidence="6">
    <location>
        <begin position="69"/>
        <end position="90"/>
    </location>
</feature>
<feature type="transmembrane region" description="Helical" evidence="6">
    <location>
        <begin position="247"/>
        <end position="272"/>
    </location>
</feature>
<sequence length="432" mass="46378">MRDELKDSTPTEAMVECLGNTGYSVQEIGRALNTTSNGHLSWFLAAYALCGGVLVLVTGRLGDHSGHKYVFVCGWIWMAIWSLVTGFAHNVVLFDFARGMTGVGNGALVPNSFALLARAFPPFSVKKNIAFAFLGFCAPAGYIFGGLIGAAFAENVTWRWGYWFWAIGSLMLGLQFDYIESVTGVTGLILFVFAWNQASVVGWQEPYTYTLLIIGIVLIIIFAYSQSHVSAPILPNSLWRRKGFTPVVAALAFGWMSFGIFLYYITIFILTIRRESPLTAVAEMVPLVIGGLFATASVGILGLPLGFALTCLLVVGGPDLSFASSSILISNAVLPEEQGVAGSFIATVVQYSIAFGLGIAGTVESHVNDGGSNVVLGYRGAYWLAIGFASVAFFVVVLFVRDNRFDPKVDAPEETSSDGEPIGDKREAGAQV</sequence>
<keyword evidence="4 6" id="KW-0472">Membrane</keyword>
<dbReference type="SUPFAM" id="SSF103473">
    <property type="entry name" value="MFS general substrate transporter"/>
    <property type="match status" value="1"/>
</dbReference>
<dbReference type="PANTHER" id="PTHR42718:SF41">
    <property type="entry name" value="MFS TRANSPORTER OF UNKOWN SPECIFICITY (AFU_ORTHOLOGUE AFUA_5G09940)-RELATED"/>
    <property type="match status" value="1"/>
</dbReference>
<evidence type="ECO:0000256" key="6">
    <source>
        <dbReference type="SAM" id="Phobius"/>
    </source>
</evidence>
<feature type="transmembrane region" description="Helical" evidence="6">
    <location>
        <begin position="284"/>
        <end position="301"/>
    </location>
</feature>
<feature type="compositionally biased region" description="Basic and acidic residues" evidence="5">
    <location>
        <begin position="422"/>
        <end position="432"/>
    </location>
</feature>